<accession>A0A1L5F8V5</accession>
<dbReference type="CDD" id="cd00093">
    <property type="entry name" value="HTH_XRE"/>
    <property type="match status" value="1"/>
</dbReference>
<evidence type="ECO:0000313" key="3">
    <source>
        <dbReference type="EMBL" id="APM39445.1"/>
    </source>
</evidence>
<dbReference type="AlphaFoldDB" id="A0A1L5F8V5"/>
<reference evidence="3 4" key="1">
    <citation type="submission" date="2016-12" db="EMBL/GenBank/DDBJ databases">
        <title>Complete genome sequence of Clostridium kluyveri JZZ isolated from the pit mud of a Chinese flavor liquor-making factory.</title>
        <authorList>
            <person name="Wang Y."/>
        </authorList>
    </citation>
    <scope>NUCLEOTIDE SEQUENCE [LARGE SCALE GENOMIC DNA]</scope>
    <source>
        <strain evidence="3 4">JZZ</strain>
    </source>
</reference>
<dbReference type="GO" id="GO:0005829">
    <property type="term" value="C:cytosol"/>
    <property type="evidence" value="ECO:0007669"/>
    <property type="project" value="TreeGrafter"/>
</dbReference>
<protein>
    <recommendedName>
        <fullName evidence="2">HTH cro/C1-type domain-containing protein</fullName>
    </recommendedName>
</protein>
<dbReference type="PANTHER" id="PTHR46797:SF1">
    <property type="entry name" value="METHYLPHOSPHONATE SYNTHASE"/>
    <property type="match status" value="1"/>
</dbReference>
<organism evidence="3 4">
    <name type="scientific">Clostridium kluyveri</name>
    <dbReference type="NCBI Taxonomy" id="1534"/>
    <lineage>
        <taxon>Bacteria</taxon>
        <taxon>Bacillati</taxon>
        <taxon>Bacillota</taxon>
        <taxon>Clostridia</taxon>
        <taxon>Eubacteriales</taxon>
        <taxon>Clostridiaceae</taxon>
        <taxon>Clostridium</taxon>
    </lineage>
</organism>
<evidence type="ECO:0000313" key="4">
    <source>
        <dbReference type="Proteomes" id="UP000184604"/>
    </source>
</evidence>
<evidence type="ECO:0000259" key="2">
    <source>
        <dbReference type="PROSITE" id="PS50943"/>
    </source>
</evidence>
<dbReference type="SMART" id="SM00530">
    <property type="entry name" value="HTH_XRE"/>
    <property type="match status" value="1"/>
</dbReference>
<dbReference type="GO" id="GO:0003700">
    <property type="term" value="F:DNA-binding transcription factor activity"/>
    <property type="evidence" value="ECO:0007669"/>
    <property type="project" value="TreeGrafter"/>
</dbReference>
<dbReference type="InterPro" id="IPR010982">
    <property type="entry name" value="Lambda_DNA-bd_dom_sf"/>
</dbReference>
<dbReference type="RefSeq" id="WP_073539068.1">
    <property type="nucleotide sequence ID" value="NZ_CP018335.1"/>
</dbReference>
<dbReference type="SUPFAM" id="SSF47413">
    <property type="entry name" value="lambda repressor-like DNA-binding domains"/>
    <property type="match status" value="1"/>
</dbReference>
<dbReference type="GO" id="GO:0003677">
    <property type="term" value="F:DNA binding"/>
    <property type="evidence" value="ECO:0007669"/>
    <property type="project" value="UniProtKB-KW"/>
</dbReference>
<name>A0A1L5F8V5_CLOKL</name>
<feature type="domain" description="HTH cro/C1-type" evidence="2">
    <location>
        <begin position="7"/>
        <end position="62"/>
    </location>
</feature>
<dbReference type="OrthoDB" id="9812960at2"/>
<evidence type="ECO:0000256" key="1">
    <source>
        <dbReference type="ARBA" id="ARBA00023125"/>
    </source>
</evidence>
<dbReference type="Pfam" id="PF01381">
    <property type="entry name" value="HTH_3"/>
    <property type="match status" value="1"/>
</dbReference>
<sequence length="140" mass="15873">MSISENLKRARNAKGLSQRGLAEKANVSYTYINRIEREVYKNPSYELLNKLAIALEIPVESLYKENNEKELSLLEILQGIYENTPDMKETIVGQLVKGLIENDLMNPDGTIPKQVDKQVKDLIIEASRLQAISKNIKKGE</sequence>
<proteinExistence type="predicted"/>
<dbReference type="Proteomes" id="UP000184604">
    <property type="component" value="Chromosome"/>
</dbReference>
<dbReference type="PROSITE" id="PS50943">
    <property type="entry name" value="HTH_CROC1"/>
    <property type="match status" value="1"/>
</dbReference>
<dbReference type="InterPro" id="IPR001387">
    <property type="entry name" value="Cro/C1-type_HTH"/>
</dbReference>
<dbReference type="InterPro" id="IPR050807">
    <property type="entry name" value="TransReg_Diox_bact_type"/>
</dbReference>
<keyword evidence="1" id="KW-0238">DNA-binding</keyword>
<gene>
    <name evidence="3" type="ORF">BS101_12165</name>
</gene>
<dbReference type="Gene3D" id="1.10.260.40">
    <property type="entry name" value="lambda repressor-like DNA-binding domains"/>
    <property type="match status" value="1"/>
</dbReference>
<dbReference type="PANTHER" id="PTHR46797">
    <property type="entry name" value="HTH-TYPE TRANSCRIPTIONAL REGULATOR"/>
    <property type="match status" value="1"/>
</dbReference>
<dbReference type="EMBL" id="CP018335">
    <property type="protein sequence ID" value="APM39445.1"/>
    <property type="molecule type" value="Genomic_DNA"/>
</dbReference>